<organism evidence="1 2">
    <name type="scientific">Dyadobacter luteus</name>
    <dbReference type="NCBI Taxonomy" id="2259619"/>
    <lineage>
        <taxon>Bacteria</taxon>
        <taxon>Pseudomonadati</taxon>
        <taxon>Bacteroidota</taxon>
        <taxon>Cytophagia</taxon>
        <taxon>Cytophagales</taxon>
        <taxon>Spirosomataceae</taxon>
        <taxon>Dyadobacter</taxon>
    </lineage>
</organism>
<dbReference type="Proteomes" id="UP000256373">
    <property type="component" value="Unassembled WGS sequence"/>
</dbReference>
<proteinExistence type="predicted"/>
<dbReference type="AlphaFoldDB" id="A0A3D8Y2Y1"/>
<dbReference type="RefSeq" id="WP_115834153.1">
    <property type="nucleotide sequence ID" value="NZ_QNUL01000041.1"/>
</dbReference>
<keyword evidence="2" id="KW-1185">Reference proteome</keyword>
<accession>A0A3D8Y2Y1</accession>
<gene>
    <name evidence="1" type="ORF">DSL64_27375</name>
</gene>
<reference evidence="1 2" key="1">
    <citation type="submission" date="2018-07" db="EMBL/GenBank/DDBJ databases">
        <title>Dyadobacter roseus sp. nov., isolated from rose rhizosphere soil.</title>
        <authorList>
            <person name="Chen L."/>
        </authorList>
    </citation>
    <scope>NUCLEOTIDE SEQUENCE [LARGE SCALE GENOMIC DNA]</scope>
    <source>
        <strain evidence="1 2">RS19</strain>
    </source>
</reference>
<evidence type="ECO:0000313" key="1">
    <source>
        <dbReference type="EMBL" id="REA56145.1"/>
    </source>
</evidence>
<comment type="caution">
    <text evidence="1">The sequence shown here is derived from an EMBL/GenBank/DDBJ whole genome shotgun (WGS) entry which is preliminary data.</text>
</comment>
<name>A0A3D8Y2Y1_9BACT</name>
<dbReference type="EMBL" id="QNUL01000041">
    <property type="protein sequence ID" value="REA56145.1"/>
    <property type="molecule type" value="Genomic_DNA"/>
</dbReference>
<protein>
    <submittedName>
        <fullName evidence="1">Uncharacterized protein</fullName>
    </submittedName>
</protein>
<evidence type="ECO:0000313" key="2">
    <source>
        <dbReference type="Proteomes" id="UP000256373"/>
    </source>
</evidence>
<sequence length="121" mass="14313">MVKYFRSNERFEIHDFLDNSIGNYTPYDTNLNIPDLKEKIRALPSKPRSPFDNQFNIIKEKVKARFLNKVKLTPEIDLHIKGYFADNTIFATEENDGAKYVKIKSEEGYKYFKNLEQVNNQ</sequence>